<proteinExistence type="predicted"/>
<evidence type="ECO:0000313" key="3">
    <source>
        <dbReference type="Proteomes" id="UP000198757"/>
    </source>
</evidence>
<reference evidence="3" key="1">
    <citation type="submission" date="2016-10" db="EMBL/GenBank/DDBJ databases">
        <authorList>
            <person name="Varghese N."/>
            <person name="Submissions S."/>
        </authorList>
    </citation>
    <scope>NUCLEOTIDE SEQUENCE [LARGE SCALE GENOMIC DNA]</scope>
    <source>
        <strain evidence="3">DSM 25811 / CCM 8410 / LMG 26954 / E90</strain>
    </source>
</reference>
<dbReference type="Proteomes" id="UP000198757">
    <property type="component" value="Unassembled WGS sequence"/>
</dbReference>
<dbReference type="EMBL" id="FMZO01000023">
    <property type="protein sequence ID" value="SDE14000.1"/>
    <property type="molecule type" value="Genomic_DNA"/>
</dbReference>
<keyword evidence="1" id="KW-0472">Membrane</keyword>
<organism evidence="2 3">
    <name type="scientific">Niabella drilacis (strain DSM 25811 / CCM 8410 / CCUG 62505 / LMG 26954 / E90)</name>
    <dbReference type="NCBI Taxonomy" id="1285928"/>
    <lineage>
        <taxon>Bacteria</taxon>
        <taxon>Pseudomonadati</taxon>
        <taxon>Bacteroidota</taxon>
        <taxon>Chitinophagia</taxon>
        <taxon>Chitinophagales</taxon>
        <taxon>Chitinophagaceae</taxon>
        <taxon>Niabella</taxon>
    </lineage>
</organism>
<keyword evidence="1" id="KW-0812">Transmembrane</keyword>
<keyword evidence="3" id="KW-1185">Reference proteome</keyword>
<keyword evidence="1" id="KW-1133">Transmembrane helix</keyword>
<feature type="transmembrane region" description="Helical" evidence="1">
    <location>
        <begin position="6"/>
        <end position="28"/>
    </location>
</feature>
<evidence type="ECO:0000313" key="2">
    <source>
        <dbReference type="EMBL" id="SDE14000.1"/>
    </source>
</evidence>
<accession>A0A1G7AGZ7</accession>
<name>A0A1G7AGZ7_NIADE</name>
<dbReference type="AlphaFoldDB" id="A0A1G7AGZ7"/>
<sequence>MNTWKIIYMTLSVLLLIGFVYGLLYELYVFRNWPVVALFMVLIVADVVVFVKLFWNLTTSHRDDT</sequence>
<feature type="transmembrane region" description="Helical" evidence="1">
    <location>
        <begin position="35"/>
        <end position="55"/>
    </location>
</feature>
<protein>
    <submittedName>
        <fullName evidence="2">Uncharacterized protein</fullName>
    </submittedName>
</protein>
<gene>
    <name evidence="2" type="ORF">SAMN04487894_12310</name>
</gene>
<evidence type="ECO:0000256" key="1">
    <source>
        <dbReference type="SAM" id="Phobius"/>
    </source>
</evidence>